<sequence length="139" mass="15949">MAFGRLRSIHNLYRTAEIRPFSYLLGSSRSYSIVTINVPKINCWATSYFYKGHNVLPWTCRSTMTLHSSMPTEPWILLNDARLLTTRAKAPAQVRQMLMWRSTSHGLVSTLRASKEELKDGLESYLEIFSLKSLRLGAH</sequence>
<accession>A0A438KCZ8</accession>
<dbReference type="OrthoDB" id="19619at2759"/>
<gene>
    <name evidence="1" type="ORF">CK203_007026</name>
</gene>
<name>A0A438KCZ8_VITVI</name>
<dbReference type="Proteomes" id="UP000288805">
    <property type="component" value="Unassembled WGS sequence"/>
</dbReference>
<evidence type="ECO:0000313" key="1">
    <source>
        <dbReference type="EMBL" id="RVX19058.1"/>
    </source>
</evidence>
<evidence type="ECO:0000313" key="2">
    <source>
        <dbReference type="Proteomes" id="UP000288805"/>
    </source>
</evidence>
<proteinExistence type="predicted"/>
<comment type="caution">
    <text evidence="1">The sequence shown here is derived from an EMBL/GenBank/DDBJ whole genome shotgun (WGS) entry which is preliminary data.</text>
</comment>
<dbReference type="EMBL" id="QGNW01000010">
    <property type="protein sequence ID" value="RVX19058.1"/>
    <property type="molecule type" value="Genomic_DNA"/>
</dbReference>
<reference evidence="1 2" key="1">
    <citation type="journal article" date="2018" name="PLoS Genet.">
        <title>Population sequencing reveals clonal diversity and ancestral inbreeding in the grapevine cultivar Chardonnay.</title>
        <authorList>
            <person name="Roach M.J."/>
            <person name="Johnson D.L."/>
            <person name="Bohlmann J."/>
            <person name="van Vuuren H.J."/>
            <person name="Jones S.J."/>
            <person name="Pretorius I.S."/>
            <person name="Schmidt S.A."/>
            <person name="Borneman A.R."/>
        </authorList>
    </citation>
    <scope>NUCLEOTIDE SEQUENCE [LARGE SCALE GENOMIC DNA]</scope>
    <source>
        <strain evidence="2">cv. Chardonnay</strain>
        <tissue evidence="1">Leaf</tissue>
    </source>
</reference>
<protein>
    <submittedName>
        <fullName evidence="1">Uncharacterized protein</fullName>
    </submittedName>
</protein>
<dbReference type="AlphaFoldDB" id="A0A438KCZ8"/>
<organism evidence="1 2">
    <name type="scientific">Vitis vinifera</name>
    <name type="common">Grape</name>
    <dbReference type="NCBI Taxonomy" id="29760"/>
    <lineage>
        <taxon>Eukaryota</taxon>
        <taxon>Viridiplantae</taxon>
        <taxon>Streptophyta</taxon>
        <taxon>Embryophyta</taxon>
        <taxon>Tracheophyta</taxon>
        <taxon>Spermatophyta</taxon>
        <taxon>Magnoliopsida</taxon>
        <taxon>eudicotyledons</taxon>
        <taxon>Gunneridae</taxon>
        <taxon>Pentapetalae</taxon>
        <taxon>rosids</taxon>
        <taxon>Vitales</taxon>
        <taxon>Vitaceae</taxon>
        <taxon>Viteae</taxon>
        <taxon>Vitis</taxon>
    </lineage>
</organism>